<accession>A0ABT0AWI1</accession>
<evidence type="ECO:0000313" key="3">
    <source>
        <dbReference type="Proteomes" id="UP001162880"/>
    </source>
</evidence>
<feature type="domain" description="Aspartyl/asparaginy/proline hydroxylase" evidence="1">
    <location>
        <begin position="101"/>
        <end position="186"/>
    </location>
</feature>
<dbReference type="InterPro" id="IPR007803">
    <property type="entry name" value="Asp/Arg/Pro-Hydrxlase"/>
</dbReference>
<dbReference type="InterPro" id="IPR027443">
    <property type="entry name" value="IPNS-like_sf"/>
</dbReference>
<evidence type="ECO:0000313" key="2">
    <source>
        <dbReference type="EMBL" id="MCJ2177188.1"/>
    </source>
</evidence>
<evidence type="ECO:0000259" key="1">
    <source>
        <dbReference type="Pfam" id="PF05118"/>
    </source>
</evidence>
<sequence length="207" mass="22907">MTLAPPTANPRKTTTVRQLGAVDIAALRAAVMAIPEAVWDAENARKPNKFEVLGTTRHIVFRFIESPLDWRGDFDCPAWPQWRGLLEPVLAQAVRAYGYAHGTFPRVMLARLPAGGVIHPHIDANPAAKWPHKIHVPLSTNPGVVSCFGGGEHLFPIGEAVEVNNLGPHWVHNGGATDRIHLILEYYDADQPEPDWLEPLLHVDRAR</sequence>
<dbReference type="Gene3D" id="2.60.120.330">
    <property type="entry name" value="B-lactam Antibiotic, Isopenicillin N Synthase, Chain"/>
    <property type="match status" value="1"/>
</dbReference>
<protein>
    <submittedName>
        <fullName evidence="2">Aspartyl/asparaginyl beta-hydroxylase domain-containing protein</fullName>
    </submittedName>
</protein>
<name>A0ABT0AWI1_9SPHN</name>
<dbReference type="Proteomes" id="UP001162880">
    <property type="component" value="Unassembled WGS sequence"/>
</dbReference>
<keyword evidence="3" id="KW-1185">Reference proteome</keyword>
<proteinExistence type="predicted"/>
<comment type="caution">
    <text evidence="2">The sequence shown here is derived from an EMBL/GenBank/DDBJ whole genome shotgun (WGS) entry which is preliminary data.</text>
</comment>
<gene>
    <name evidence="2" type="ORF">MTR64_01285</name>
</gene>
<dbReference type="RefSeq" id="WP_243989975.1">
    <property type="nucleotide sequence ID" value="NZ_JALHLE010000002.1"/>
</dbReference>
<organism evidence="2 3">
    <name type="scientific">Novosphingobium album</name>
    <name type="common">ex Hu et al. 2023</name>
    <dbReference type="NCBI Taxonomy" id="2930093"/>
    <lineage>
        <taxon>Bacteria</taxon>
        <taxon>Pseudomonadati</taxon>
        <taxon>Pseudomonadota</taxon>
        <taxon>Alphaproteobacteria</taxon>
        <taxon>Sphingomonadales</taxon>
        <taxon>Sphingomonadaceae</taxon>
        <taxon>Novosphingobium</taxon>
    </lineage>
</organism>
<reference evidence="2" key="1">
    <citation type="submission" date="2022-03" db="EMBL/GenBank/DDBJ databases">
        <title>Identification of a novel bacterium isolated from mangrove sediments.</title>
        <authorList>
            <person name="Pan X."/>
        </authorList>
    </citation>
    <scope>NUCLEOTIDE SEQUENCE</scope>
    <source>
        <strain evidence="2">B2580</strain>
    </source>
</reference>
<dbReference type="EMBL" id="JALHLE010000002">
    <property type="protein sequence ID" value="MCJ2177188.1"/>
    <property type="molecule type" value="Genomic_DNA"/>
</dbReference>
<dbReference type="SUPFAM" id="SSF51197">
    <property type="entry name" value="Clavaminate synthase-like"/>
    <property type="match status" value="1"/>
</dbReference>
<dbReference type="Pfam" id="PF05118">
    <property type="entry name" value="Asp_Arg_Hydrox"/>
    <property type="match status" value="1"/>
</dbReference>